<dbReference type="EMBL" id="FQ312005">
    <property type="protein sequence ID" value="CBW27054.1"/>
    <property type="molecule type" value="Genomic_DNA"/>
</dbReference>
<accession>E1X482</accession>
<organism evidence="2 3">
    <name type="scientific">Halobacteriovorax marinus (strain ATCC BAA-682 / DSM 15412 / SJ)</name>
    <name type="common">Bacteriovorax marinus</name>
    <dbReference type="NCBI Taxonomy" id="862908"/>
    <lineage>
        <taxon>Bacteria</taxon>
        <taxon>Pseudomonadati</taxon>
        <taxon>Bdellovibrionota</taxon>
        <taxon>Bacteriovoracia</taxon>
        <taxon>Bacteriovoracales</taxon>
        <taxon>Halobacteriovoraceae</taxon>
        <taxon>Halobacteriovorax</taxon>
    </lineage>
</organism>
<reference evidence="3" key="1">
    <citation type="journal article" date="2013" name="ISME J.">
        <title>A small predatory core genome in the divergent marine Bacteriovorax marinus SJ and the terrestrial Bdellovibrio bacteriovorus.</title>
        <authorList>
            <person name="Crossman L.C."/>
            <person name="Chen H."/>
            <person name="Cerdeno-Tarraga A.M."/>
            <person name="Brooks K."/>
            <person name="Quail M.A."/>
            <person name="Pineiro S.A."/>
            <person name="Hobley L."/>
            <person name="Sockett R.E."/>
            <person name="Bentley S.D."/>
            <person name="Parkhill J."/>
            <person name="Williams H.N."/>
            <person name="Stine O.C."/>
        </authorList>
    </citation>
    <scope>NUCLEOTIDE SEQUENCE [LARGE SCALE GENOMIC DNA]</scope>
    <source>
        <strain evidence="3">ATCC BAA-682 / DSM 15412 / SJ</strain>
    </source>
</reference>
<keyword evidence="1" id="KW-0732">Signal</keyword>
<name>E1X482_HALMS</name>
<dbReference type="Proteomes" id="UP000008963">
    <property type="component" value="Chromosome"/>
</dbReference>
<dbReference type="OrthoDB" id="5288018at2"/>
<dbReference type="PROSITE" id="PS51257">
    <property type="entry name" value="PROKAR_LIPOPROTEIN"/>
    <property type="match status" value="1"/>
</dbReference>
<dbReference type="AlphaFoldDB" id="E1X482"/>
<evidence type="ECO:0000256" key="1">
    <source>
        <dbReference type="SAM" id="SignalP"/>
    </source>
</evidence>
<dbReference type="eggNOG" id="COG0221">
    <property type="taxonomic scope" value="Bacteria"/>
</dbReference>
<keyword evidence="3" id="KW-1185">Reference proteome</keyword>
<feature type="chain" id="PRO_5003154518" evidence="1">
    <location>
        <begin position="18"/>
        <end position="506"/>
    </location>
</feature>
<feature type="signal peptide" evidence="1">
    <location>
        <begin position="1"/>
        <end position="17"/>
    </location>
</feature>
<dbReference type="KEGG" id="bmx:BMS_2252"/>
<dbReference type="RefSeq" id="WP_014244831.1">
    <property type="nucleotide sequence ID" value="NC_016620.1"/>
</dbReference>
<dbReference type="STRING" id="862908.BMS_2252"/>
<evidence type="ECO:0000313" key="3">
    <source>
        <dbReference type="Proteomes" id="UP000008963"/>
    </source>
</evidence>
<sequence>MKKTFLLCLMIFISACAKHTKKIEPVVAKPAWMATSKLYNDRSQDGEFLIHPFFDLVPFSSKTDNSINFVMTTPIGSLSKYELDLRSGKLLRTHNFCDQKDVWKKYSGTLSRPPYSEGFIPRLLDQLGTQQKIIVFGKQRYFQKFEITPTKSQRVRVVGGVLLQYCATYPCKGFNRWQSRLLLIGVNPMDPTLSKVRSINHLKTLVDWGEASAFMQNSNGRKLSGSEPMPSYRIIGNIGPKEAFKIALDKGHLFKFKEMKTIRNSCHSLYDYIWKTITAIRNHDKIKAGKAKATSRTRQKIVAKSDTFSGNVIDAERNEVPREQVEQKALEISDFSIFFKHFYVKYKDRYKTCQKFVRDTSINTNKERMWFFSYLTSFFNTEDSGYIYSCSRKAWMKNPMTSAGTRLYSFNKRMKSCTTSELDMAFDMSINIQSGLSSSFQDHYRFIQYDHGGGGSHQKIYSWVRDKGDGYVCDQERRRELSIFPQDITWKNFGNYVKGSRDIIVQ</sequence>
<dbReference type="PATRIC" id="fig|862908.3.peg.2143"/>
<dbReference type="HOGENOM" id="CLU_538357_0_0_7"/>
<proteinExistence type="predicted"/>
<evidence type="ECO:0000313" key="2">
    <source>
        <dbReference type="EMBL" id="CBW27054.1"/>
    </source>
</evidence>
<gene>
    <name evidence="2" type="ordered locus">BMS_2252</name>
</gene>
<keyword evidence="2" id="KW-0449">Lipoprotein</keyword>
<protein>
    <submittedName>
        <fullName evidence="2">Lipoprotein</fullName>
    </submittedName>
</protein>